<dbReference type="EMBL" id="JABAIA010000004">
    <property type="protein sequence ID" value="NLR68541.1"/>
    <property type="molecule type" value="Genomic_DNA"/>
</dbReference>
<dbReference type="PANTHER" id="PTHR37292">
    <property type="entry name" value="VNG6097C"/>
    <property type="match status" value="1"/>
</dbReference>
<comment type="caution">
    <text evidence="2">The sequence shown here is derived from an EMBL/GenBank/DDBJ whole genome shotgun (WGS) entry which is preliminary data.</text>
</comment>
<keyword evidence="3" id="KW-1185">Reference proteome</keyword>
<evidence type="ECO:0000259" key="1">
    <source>
        <dbReference type="Pfam" id="PF03235"/>
    </source>
</evidence>
<dbReference type="PANTHER" id="PTHR37292:SF2">
    <property type="entry name" value="DUF262 DOMAIN-CONTAINING PROTEIN"/>
    <property type="match status" value="1"/>
</dbReference>
<organism evidence="2 3">
    <name type="scientific">Chitinophaga varians</name>
    <dbReference type="NCBI Taxonomy" id="2202339"/>
    <lineage>
        <taxon>Bacteria</taxon>
        <taxon>Pseudomonadati</taxon>
        <taxon>Bacteroidota</taxon>
        <taxon>Chitinophagia</taxon>
        <taxon>Chitinophagales</taxon>
        <taxon>Chitinophagaceae</taxon>
        <taxon>Chitinophaga</taxon>
    </lineage>
</organism>
<feature type="domain" description="GmrSD restriction endonucleases N-terminal" evidence="1">
    <location>
        <begin position="12"/>
        <end position="251"/>
    </location>
</feature>
<evidence type="ECO:0000313" key="3">
    <source>
        <dbReference type="Proteomes" id="UP000570474"/>
    </source>
</evidence>
<dbReference type="AlphaFoldDB" id="A0A847SA01"/>
<name>A0A847SA01_9BACT</name>
<sequence length="581" mass="67806">MSYIPKTISEVVTEYLNKTTFLPAIQREYVWNTDAIEKLFDSIMCEYPISTFLFWKIREENRNQWTAYEFIRDFNTDNPHNKEANLAGVSHDIYLVLDGQQRLTSLLIGLKGSYKYFYYRWHKTKLYINLLTSPIPPENAQDLTYEFKFKPDNKADQKNSNPQYWYLVGDILNFEEAEDAKKSIKTDLANFTEDQRDIANSNIGKLFSRIHIARTLNYYEEKSQNYDKVVEAFIRANTGGIKLGYSDILLSTATAKWNKLNAREEIHAFTDEINSIGSGYSFEKDFVLKGCLYLTENLPIQYKVQNFTRDNLAKIEDNWEITKSCIEKAVKLVSKFGFNDKNLVSKGALLPIALYIKLLNKKNFIESTASTDVLNQLSIQRWLTISLLKNAFGSSSDSTLKVVQDVIKDQTDYSVFPFEEINKKLNIESFFNDTEIEQLLSVNYGTKYSFLLLSLLYPDRDWKDNKYHEDHIFPKSEFTTSKLKQRGYDEKRIEEYKKCYNALPNLQLLTDSENLQKNACEFDEWLVSRDSNYRSRHSIPDLESYDFDHFTSFIQGRMEQIKSKLQQITIGHKVGNLEIAG</sequence>
<accession>A0A847SA01</accession>
<protein>
    <submittedName>
        <fullName evidence="2">DUF262 domain-containing protein</fullName>
    </submittedName>
</protein>
<dbReference type="InterPro" id="IPR004919">
    <property type="entry name" value="GmrSD_N"/>
</dbReference>
<reference evidence="2 3" key="1">
    <citation type="submission" date="2020-04" db="EMBL/GenBank/DDBJ databases">
        <authorList>
            <person name="Yin C."/>
        </authorList>
    </citation>
    <scope>NUCLEOTIDE SEQUENCE [LARGE SCALE GENOMIC DNA]</scope>
    <source>
        <strain evidence="2 3">Ae27</strain>
    </source>
</reference>
<dbReference type="Proteomes" id="UP000570474">
    <property type="component" value="Unassembled WGS sequence"/>
</dbReference>
<dbReference type="Pfam" id="PF03235">
    <property type="entry name" value="GmrSD_N"/>
    <property type="match status" value="1"/>
</dbReference>
<gene>
    <name evidence="2" type="ORF">HGH92_29830</name>
</gene>
<proteinExistence type="predicted"/>
<evidence type="ECO:0000313" key="2">
    <source>
        <dbReference type="EMBL" id="NLR68541.1"/>
    </source>
</evidence>